<organism evidence="5 6">
    <name type="scientific">Ascobolus immersus RN42</name>
    <dbReference type="NCBI Taxonomy" id="1160509"/>
    <lineage>
        <taxon>Eukaryota</taxon>
        <taxon>Fungi</taxon>
        <taxon>Dikarya</taxon>
        <taxon>Ascomycota</taxon>
        <taxon>Pezizomycotina</taxon>
        <taxon>Pezizomycetes</taxon>
        <taxon>Pezizales</taxon>
        <taxon>Ascobolaceae</taxon>
        <taxon>Ascobolus</taxon>
    </lineage>
</organism>
<evidence type="ECO:0000313" key="6">
    <source>
        <dbReference type="Proteomes" id="UP000275078"/>
    </source>
</evidence>
<dbReference type="GO" id="GO:0016846">
    <property type="term" value="F:carbon-sulfur lyase activity"/>
    <property type="evidence" value="ECO:0007669"/>
    <property type="project" value="InterPro"/>
</dbReference>
<evidence type="ECO:0000259" key="4">
    <source>
        <dbReference type="PROSITE" id="PS51891"/>
    </source>
</evidence>
<evidence type="ECO:0000256" key="1">
    <source>
        <dbReference type="ARBA" id="ARBA00005495"/>
    </source>
</evidence>
<dbReference type="InterPro" id="IPR052355">
    <property type="entry name" value="CENP-V-like"/>
</dbReference>
<accession>A0A3N4HWE8</accession>
<dbReference type="Proteomes" id="UP000275078">
    <property type="component" value="Unassembled WGS sequence"/>
</dbReference>
<dbReference type="AlphaFoldDB" id="A0A3N4HWE8"/>
<dbReference type="PANTHER" id="PTHR28620">
    <property type="entry name" value="CENTROMERE PROTEIN V"/>
    <property type="match status" value="1"/>
</dbReference>
<protein>
    <recommendedName>
        <fullName evidence="4">CENP-V/GFA domain-containing protein</fullName>
    </recommendedName>
</protein>
<proteinExistence type="inferred from homology"/>
<name>A0A3N4HWE8_ASCIM</name>
<dbReference type="STRING" id="1160509.A0A3N4HWE8"/>
<sequence>MSRPRAPSHPPLPSGSCHCGLIRYTLRTLITPTNTLKCNCSLCVKYGKLAHLLPSPSTDITLLSPLPFGAPLQVIGATAVQETLESRELADVVGSYRFGRGWVTNYFCRRCGVHTFAIGNPREEDGEVGVGVNVNALDGLDASGMEWRCAGYYVDGRRDFEGGVGGRPFEGGRW</sequence>
<dbReference type="PROSITE" id="PS51891">
    <property type="entry name" value="CENP_V_GFA"/>
    <property type="match status" value="1"/>
</dbReference>
<gene>
    <name evidence="5" type="ORF">BJ508DRAFT_378518</name>
</gene>
<keyword evidence="3" id="KW-0862">Zinc</keyword>
<dbReference type="GO" id="GO:0046872">
    <property type="term" value="F:metal ion binding"/>
    <property type="evidence" value="ECO:0007669"/>
    <property type="project" value="UniProtKB-KW"/>
</dbReference>
<dbReference type="PANTHER" id="PTHR28620:SF1">
    <property type="entry name" value="CENP-V_GFA DOMAIN-CONTAINING PROTEIN"/>
    <property type="match status" value="1"/>
</dbReference>
<feature type="domain" description="CENP-V/GFA" evidence="4">
    <location>
        <begin position="13"/>
        <end position="148"/>
    </location>
</feature>
<evidence type="ECO:0000256" key="3">
    <source>
        <dbReference type="ARBA" id="ARBA00022833"/>
    </source>
</evidence>
<keyword evidence="2" id="KW-0479">Metal-binding</keyword>
<dbReference type="SUPFAM" id="SSF51316">
    <property type="entry name" value="Mss4-like"/>
    <property type="match status" value="1"/>
</dbReference>
<reference evidence="5 6" key="1">
    <citation type="journal article" date="2018" name="Nat. Ecol. Evol.">
        <title>Pezizomycetes genomes reveal the molecular basis of ectomycorrhizal truffle lifestyle.</title>
        <authorList>
            <person name="Murat C."/>
            <person name="Payen T."/>
            <person name="Noel B."/>
            <person name="Kuo A."/>
            <person name="Morin E."/>
            <person name="Chen J."/>
            <person name="Kohler A."/>
            <person name="Krizsan K."/>
            <person name="Balestrini R."/>
            <person name="Da Silva C."/>
            <person name="Montanini B."/>
            <person name="Hainaut M."/>
            <person name="Levati E."/>
            <person name="Barry K.W."/>
            <person name="Belfiori B."/>
            <person name="Cichocki N."/>
            <person name="Clum A."/>
            <person name="Dockter R.B."/>
            <person name="Fauchery L."/>
            <person name="Guy J."/>
            <person name="Iotti M."/>
            <person name="Le Tacon F."/>
            <person name="Lindquist E.A."/>
            <person name="Lipzen A."/>
            <person name="Malagnac F."/>
            <person name="Mello A."/>
            <person name="Molinier V."/>
            <person name="Miyauchi S."/>
            <person name="Poulain J."/>
            <person name="Riccioni C."/>
            <person name="Rubini A."/>
            <person name="Sitrit Y."/>
            <person name="Splivallo R."/>
            <person name="Traeger S."/>
            <person name="Wang M."/>
            <person name="Zifcakova L."/>
            <person name="Wipf D."/>
            <person name="Zambonelli A."/>
            <person name="Paolocci F."/>
            <person name="Nowrousian M."/>
            <person name="Ottonello S."/>
            <person name="Baldrian P."/>
            <person name="Spatafora J.W."/>
            <person name="Henrissat B."/>
            <person name="Nagy L.G."/>
            <person name="Aury J.M."/>
            <person name="Wincker P."/>
            <person name="Grigoriev I.V."/>
            <person name="Bonfante P."/>
            <person name="Martin F.M."/>
        </authorList>
    </citation>
    <scope>NUCLEOTIDE SEQUENCE [LARGE SCALE GENOMIC DNA]</scope>
    <source>
        <strain evidence="5 6">RN42</strain>
    </source>
</reference>
<evidence type="ECO:0000256" key="2">
    <source>
        <dbReference type="ARBA" id="ARBA00022723"/>
    </source>
</evidence>
<comment type="similarity">
    <text evidence="1">Belongs to the Gfa family.</text>
</comment>
<dbReference type="OrthoDB" id="2993351at2759"/>
<dbReference type="InterPro" id="IPR011057">
    <property type="entry name" value="Mss4-like_sf"/>
</dbReference>
<dbReference type="EMBL" id="ML119717">
    <property type="protein sequence ID" value="RPA77989.1"/>
    <property type="molecule type" value="Genomic_DNA"/>
</dbReference>
<dbReference type="InterPro" id="IPR006913">
    <property type="entry name" value="CENP-V/GFA"/>
</dbReference>
<evidence type="ECO:0000313" key="5">
    <source>
        <dbReference type="EMBL" id="RPA77989.1"/>
    </source>
</evidence>
<dbReference type="Gene3D" id="2.170.150.70">
    <property type="match status" value="1"/>
</dbReference>
<keyword evidence="6" id="KW-1185">Reference proteome</keyword>